<feature type="transmembrane region" description="Helical" evidence="1">
    <location>
        <begin position="131"/>
        <end position="153"/>
    </location>
</feature>
<keyword evidence="1" id="KW-0812">Transmembrane</keyword>
<feature type="transmembrane region" description="Helical" evidence="1">
    <location>
        <begin position="291"/>
        <end position="311"/>
    </location>
</feature>
<keyword evidence="1" id="KW-1133">Transmembrane helix</keyword>
<feature type="transmembrane region" description="Helical" evidence="1">
    <location>
        <begin position="205"/>
        <end position="221"/>
    </location>
</feature>
<evidence type="ECO:0000313" key="2">
    <source>
        <dbReference type="EMBL" id="CEF77749.1"/>
    </source>
</evidence>
<evidence type="ECO:0000313" key="3">
    <source>
        <dbReference type="EnsemblFungi" id="CEF77749"/>
    </source>
</evidence>
<dbReference type="EnsemblFungi" id="CEF77749">
    <property type="protein sequence ID" value="CEF77749"/>
    <property type="gene ID" value="FGRRES_03031_M"/>
</dbReference>
<feature type="transmembrane region" description="Helical" evidence="1">
    <location>
        <begin position="323"/>
        <end position="350"/>
    </location>
</feature>
<keyword evidence="1" id="KW-0472">Membrane</keyword>
<organism evidence="2 4">
    <name type="scientific">Gibberella zeae (strain ATCC MYA-4620 / CBS 123657 / FGSC 9075 / NRRL 31084 / PH-1)</name>
    <name type="common">Wheat head blight fungus</name>
    <name type="synonym">Fusarium graminearum</name>
    <dbReference type="NCBI Taxonomy" id="229533"/>
    <lineage>
        <taxon>Eukaryota</taxon>
        <taxon>Fungi</taxon>
        <taxon>Dikarya</taxon>
        <taxon>Ascomycota</taxon>
        <taxon>Pezizomycotina</taxon>
        <taxon>Sordariomycetes</taxon>
        <taxon>Hypocreomycetidae</taxon>
        <taxon>Hypocreales</taxon>
        <taxon>Nectriaceae</taxon>
        <taxon>Fusarium</taxon>
    </lineage>
</organism>
<feature type="transmembrane region" description="Helical" evidence="1">
    <location>
        <begin position="60"/>
        <end position="82"/>
    </location>
</feature>
<feature type="transmembrane region" description="Helical" evidence="1">
    <location>
        <begin position="94"/>
        <end position="111"/>
    </location>
</feature>
<dbReference type="eggNOG" id="KOG2614">
    <property type="taxonomic scope" value="Eukaryota"/>
</dbReference>
<keyword evidence="4" id="KW-1185">Reference proteome</keyword>
<proteinExistence type="predicted"/>
<dbReference type="AlphaFoldDB" id="A0A098DFK6"/>
<dbReference type="EMBL" id="HG970333">
    <property type="protein sequence ID" value="CEF77749.1"/>
    <property type="molecule type" value="Genomic_DNA"/>
</dbReference>
<name>A0A098DFK6_GIBZE</name>
<dbReference type="STRING" id="229533.A0A098DFK6"/>
<accession>A0A0E0S2M4</accession>
<evidence type="ECO:0000313" key="4">
    <source>
        <dbReference type="Proteomes" id="UP000070720"/>
    </source>
</evidence>
<accession>A0A098DFK6</accession>
<reference evidence="3 4" key="1">
    <citation type="journal article" date="2007" name="Science">
        <title>The Fusarium graminearum genome reveals a link between localized polymorphism and pathogen specialization.</title>
        <authorList>
            <person name="Cuomo C.A."/>
            <person name="Gueldener U."/>
            <person name="Xu J.-R."/>
            <person name="Trail F."/>
            <person name="Turgeon B.G."/>
            <person name="Di Pietro A."/>
            <person name="Walton J.D."/>
            <person name="Ma L.-J."/>
            <person name="Baker S.E."/>
            <person name="Rep M."/>
            <person name="Adam G."/>
            <person name="Antoniw J."/>
            <person name="Baldwin T."/>
            <person name="Calvo S.E."/>
            <person name="Chang Y.-L."/>
            <person name="DeCaprio D."/>
            <person name="Gale L.R."/>
            <person name="Gnerre S."/>
            <person name="Goswami R.S."/>
            <person name="Hammond-Kosack K."/>
            <person name="Harris L.J."/>
            <person name="Hilburn K."/>
            <person name="Kennell J.C."/>
            <person name="Kroken S."/>
            <person name="Magnuson J.K."/>
            <person name="Mannhaupt G."/>
            <person name="Mauceli E.W."/>
            <person name="Mewes H.-W."/>
            <person name="Mitterbauer R."/>
            <person name="Muehlbauer G."/>
            <person name="Muensterkoetter M."/>
            <person name="Nelson D."/>
            <person name="O'Donnell K."/>
            <person name="Ouellet T."/>
            <person name="Qi W."/>
            <person name="Quesneville H."/>
            <person name="Roncero M.I.G."/>
            <person name="Seong K.-Y."/>
            <person name="Tetko I.V."/>
            <person name="Urban M."/>
            <person name="Waalwijk C."/>
            <person name="Ward T.J."/>
            <person name="Yao J."/>
            <person name="Birren B.W."/>
            <person name="Kistler H.C."/>
        </authorList>
    </citation>
    <scope>NUCLEOTIDE SEQUENCE [LARGE SCALE GENOMIC DNA]</scope>
    <source>
        <strain evidence="4">ATCC MYA-4620 / CBS 123657 / FGSC 9075 / NRRL 31084 / PH-1</strain>
        <strain evidence="3">PH-1 / ATCC MYA-4620 / FGSC 9075 / NRRL 31084</strain>
    </source>
</reference>
<feature type="transmembrane region" description="Helical" evidence="1">
    <location>
        <begin position="241"/>
        <end position="260"/>
    </location>
</feature>
<reference evidence="3 4" key="2">
    <citation type="journal article" date="2010" name="Nature">
        <title>Comparative genomics reveals mobile pathogenicity chromosomes in Fusarium.</title>
        <authorList>
            <person name="Ma L.J."/>
            <person name="van der Does H.C."/>
            <person name="Borkovich K.A."/>
            <person name="Coleman J.J."/>
            <person name="Daboussi M.J."/>
            <person name="Di Pietro A."/>
            <person name="Dufresne M."/>
            <person name="Freitag M."/>
            <person name="Grabherr M."/>
            <person name="Henrissat B."/>
            <person name="Houterman P.M."/>
            <person name="Kang S."/>
            <person name="Shim W.B."/>
            <person name="Woloshuk C."/>
            <person name="Xie X."/>
            <person name="Xu J.R."/>
            <person name="Antoniw J."/>
            <person name="Baker S.E."/>
            <person name="Bluhm B.H."/>
            <person name="Breakspear A."/>
            <person name="Brown D.W."/>
            <person name="Butchko R.A."/>
            <person name="Chapman S."/>
            <person name="Coulson R."/>
            <person name="Coutinho P.M."/>
            <person name="Danchin E.G."/>
            <person name="Diener A."/>
            <person name="Gale L.R."/>
            <person name="Gardiner D.M."/>
            <person name="Goff S."/>
            <person name="Hammond-Kosack K.E."/>
            <person name="Hilburn K."/>
            <person name="Hua-Van A."/>
            <person name="Jonkers W."/>
            <person name="Kazan K."/>
            <person name="Kodira C.D."/>
            <person name="Koehrsen M."/>
            <person name="Kumar L."/>
            <person name="Lee Y.H."/>
            <person name="Li L."/>
            <person name="Manners J.M."/>
            <person name="Miranda-Saavedra D."/>
            <person name="Mukherjee M."/>
            <person name="Park G."/>
            <person name="Park J."/>
            <person name="Park S.Y."/>
            <person name="Proctor R.H."/>
            <person name="Regev A."/>
            <person name="Ruiz-Roldan M.C."/>
            <person name="Sain D."/>
            <person name="Sakthikumar S."/>
            <person name="Sykes S."/>
            <person name="Schwartz D.C."/>
            <person name="Turgeon B.G."/>
            <person name="Wapinski I."/>
            <person name="Yoder O."/>
            <person name="Young S."/>
            <person name="Zeng Q."/>
            <person name="Zhou S."/>
            <person name="Galagan J."/>
            <person name="Cuomo C.A."/>
            <person name="Kistler H.C."/>
            <person name="Rep M."/>
        </authorList>
    </citation>
    <scope>GENOME REANNOTATION</scope>
    <source>
        <strain evidence="4">ATCC MYA-4620 / CBS 123657 / FGSC 9075 / NRRL 31084 / PH-1</strain>
        <strain evidence="3">PH-1 / ATCC MYA-4620 / FGSC 9075 / NRRL 31084</strain>
    </source>
</reference>
<reference evidence="2 4" key="3">
    <citation type="journal article" date="2015" name="BMC Genomics">
        <title>The completed genome sequence of the pathogenic ascomycete fungus Fusarium graminearum.</title>
        <authorList>
            <person name="King R."/>
            <person name="Urban M."/>
            <person name="Hammond-Kosack M.C."/>
            <person name="Hassani-Pak K."/>
            <person name="Hammond-Kosack K.E."/>
        </authorList>
    </citation>
    <scope>NUCLEOTIDE SEQUENCE [LARGE SCALE GENOMIC DNA]</scope>
    <source>
        <strain evidence="4">ATCC MYA-4620 / CBS 123657 / FGSC 9075 / NRRL 31084 / PH-1</strain>
        <strain evidence="2">PH-1</strain>
    </source>
</reference>
<sequence>MTERAVIPAESRFRRALYALPFLAITALMTRAFGMAEPIGPVIEEMVKTSVFTTSSANIPIIKGFYGISVLDGIFNVVTVAFANLQFYFDEKAYWQSLVFLTDFAGMYAVVQLEAYRPGNTFIISKYPVVFLFVSQMIAIGCTAPIFFFLAYVFTPAYKLTTPSLGRLSVGTCKAIYVAIILGYYVPHFPSYFNASLERRNWWNWIWQLFPVWCCSITFAFSKVFARMNKSNGKLNPERDALRILMGGCSVLSMGVWWYTVASMKGSIFEVFVPQYLITYPQEPSLGLRTVIQFDYICCYAAGYMWLAYHFRDLEKVGVCSISWVRAISVTVVLGFLVGPGTLFPILWLLREELLMAANGEEMKEARD</sequence>
<protein>
    <submittedName>
        <fullName evidence="2">Chromosome 2, complete genome</fullName>
    </submittedName>
</protein>
<dbReference type="Proteomes" id="UP000070720">
    <property type="component" value="Chromosome 2"/>
</dbReference>
<dbReference type="VEuPathDB" id="FungiDB:FGRAMPH1_01G11893"/>
<feature type="transmembrane region" description="Helical" evidence="1">
    <location>
        <begin position="165"/>
        <end position="185"/>
    </location>
</feature>
<evidence type="ECO:0000256" key="1">
    <source>
        <dbReference type="SAM" id="Phobius"/>
    </source>
</evidence>
<gene>
    <name evidence="3" type="primary">FG03031.1</name>
    <name evidence="2" type="ORF">FGRAMPH1_01T11893</name>
</gene>
<dbReference type="InParanoid" id="A0A098DFK6"/>
<reference evidence="3" key="4">
    <citation type="submission" date="2017-01" db="UniProtKB">
        <authorList>
            <consortium name="EnsemblFungi"/>
        </authorList>
    </citation>
    <scope>IDENTIFICATION</scope>
    <source>
        <strain evidence="3">PH-1 / ATCC MYA-4620 / FGSC 9075 / NRRL 31084</strain>
    </source>
</reference>